<dbReference type="OrthoDB" id="245575at2759"/>
<name>A0A836GWG0_LEIEN</name>
<feature type="region of interest" description="Disordered" evidence="2">
    <location>
        <begin position="275"/>
        <end position="308"/>
    </location>
</feature>
<feature type="compositionally biased region" description="Basic and acidic residues" evidence="2">
    <location>
        <begin position="814"/>
        <end position="825"/>
    </location>
</feature>
<sequence length="1323" mass="146922">MFFRRNVSVKESEMSREKAAEKGGLRFKKDPSEAAAEADSGLGNASLHKSTTSSAGRADVAEDTEQSRAAPAPECAAGSQRVASAHSEQAAKSTVQSVPTLPPSRPCPVNLIPVALAASSAGEKSDDGRAVSSICPLPLTKRSTSPTPGISLPAAEGAVHSRVASGLSATAVESIVFSGSESLAGTSIRFAFDSASPERAMSIEGSHCSRIHSDVKRNRSCHIGAERPLVGLKAADQPMPAVSSLTSRSSLEIHIEDDELAQEAPVKVAAAAVRNEALQSETQSSESPKMTTSSSSKPVSSGGKREALDKGSEIVGDHTLCVTYPVALVGQPLEAGCTDRVFKAAGPSEARPTCASEDDARLSQVSNQKSQIPDAVQQCLPSPNGRDVIYSAPPCCRSQRVGSVDHRESRASAGQESAELPPSRERHRRRRRRLIPAGEGPEDCSGEFAQRALESGAFRYHRGAAVDTGERGLSIHARGEKANGHSRRTDPSHSKVDYFSDRELSGMERRHWSSRRPVRCADSQHITFENLDGGALVRECLMEVMEGDRESAQSWHQPRHRRRSSEAVRRRSLMKPIFKREGERYLPLHGSDSPASSVSPVKPQSKDDGGDDSTSGDENRARSRRCRSNGAPLHHRWRVHAEREARPTPPLCADSVRSHRISFYDDDAGRDRYAASAVTRSEELRAVPESSRVRGSRGGEDDRYRSATGQSPRLVVSNSSSNGDVEYEDQPRPHPPANHVRGNNRHYREDAGLSPWAKERRTDSSRRLMAEEREHSRHHYEDHRASELRGSEWTHRRQGCNLDFDDYYSRVPRRHDPLDRDDHSGQSRSRSCRTPRTLTPPAYESSRRFRRGTYHEDLNAEMQSGTVGCPSLESPASSPVRGRRARRAARTKETTPLRRASRNRTSSVGSAPLSEKELLDEVEWKLDVLEQQIADEDVERERAMMRSPFERLYHLNNRRDRDERRKKVFQLNRLERIRDQIISGSLEEALARKEERLRKQQEMLTSPNGVFMRLYHSSSPRPSSADVVCPAEDSGDKSAREGNGSSRASVNATAGPTTASGQSVSTAVSRMSEAEWQALGKRLYGYAAATKCKKEEMAKQRLEEREQRQAEELLIARLAWQIQLDRSRSRGSVTRSPQTPAQLEEAARAELNKLRKEDPTGYEKKVLRGRVLSEAERDMHAMRLSQQGYLSKMTLEAQKKVLELKNCTFHPIINGFPGSARISTHDYTYSGDGHEHSGGGTDDEEHSKVGTHRARPHHGVNRFAILYRRGMQAKERGEALRDQRDREARLKILRSRMSSDHHFRRRVELDPSLAERFMKSLVV</sequence>
<evidence type="ECO:0000256" key="1">
    <source>
        <dbReference type="SAM" id="Coils"/>
    </source>
</evidence>
<feature type="region of interest" description="Disordered" evidence="2">
    <location>
        <begin position="814"/>
        <end position="849"/>
    </location>
</feature>
<feature type="compositionally biased region" description="Basic and acidic residues" evidence="2">
    <location>
        <begin position="477"/>
        <end position="495"/>
    </location>
</feature>
<evidence type="ECO:0000256" key="2">
    <source>
        <dbReference type="SAM" id="MobiDB-lite"/>
    </source>
</evidence>
<dbReference type="EMBL" id="JAFHKP010000036">
    <property type="protein sequence ID" value="KAG5465448.1"/>
    <property type="molecule type" value="Genomic_DNA"/>
</dbReference>
<feature type="region of interest" description="Disordered" evidence="2">
    <location>
        <begin position="401"/>
        <end position="430"/>
    </location>
</feature>
<feature type="coiled-coil region" evidence="1">
    <location>
        <begin position="919"/>
        <end position="946"/>
    </location>
</feature>
<gene>
    <name evidence="3" type="ORF">CUR178_00151</name>
</gene>
<feature type="compositionally biased region" description="Basic and acidic residues" evidence="2">
    <location>
        <begin position="746"/>
        <end position="793"/>
    </location>
</feature>
<feature type="region of interest" description="Disordered" evidence="2">
    <location>
        <begin position="682"/>
        <end position="793"/>
    </location>
</feature>
<evidence type="ECO:0000313" key="4">
    <source>
        <dbReference type="Proteomes" id="UP000674179"/>
    </source>
</evidence>
<comment type="caution">
    <text evidence="3">The sequence shown here is derived from an EMBL/GenBank/DDBJ whole genome shotgun (WGS) entry which is preliminary data.</text>
</comment>
<keyword evidence="1" id="KW-0175">Coiled coil</keyword>
<reference evidence="3 4" key="1">
    <citation type="submission" date="2021-02" db="EMBL/GenBank/DDBJ databases">
        <title>Leishmania (Mundinia) enrietti genome sequencing and assembly.</title>
        <authorList>
            <person name="Almutairi H."/>
            <person name="Gatherer D."/>
        </authorList>
    </citation>
    <scope>NUCLEOTIDE SEQUENCE [LARGE SCALE GENOMIC DNA]</scope>
    <source>
        <strain evidence="3">CUR178</strain>
    </source>
</reference>
<feature type="region of interest" description="Disordered" evidence="2">
    <location>
        <begin position="549"/>
        <end position="630"/>
    </location>
</feature>
<keyword evidence="4" id="KW-1185">Reference proteome</keyword>
<feature type="compositionally biased region" description="Polar residues" evidence="2">
    <location>
        <begin position="826"/>
        <end position="837"/>
    </location>
</feature>
<dbReference type="Proteomes" id="UP000674179">
    <property type="component" value="Chromosome 36"/>
</dbReference>
<feature type="compositionally biased region" description="Polar residues" evidence="2">
    <location>
        <begin position="1043"/>
        <end position="1066"/>
    </location>
</feature>
<dbReference type="RefSeq" id="XP_067688047.1">
    <property type="nucleotide sequence ID" value="XM_067831944.1"/>
</dbReference>
<feature type="region of interest" description="Disordered" evidence="2">
    <location>
        <begin position="861"/>
        <end position="914"/>
    </location>
</feature>
<organism evidence="3 4">
    <name type="scientific">Leishmania enriettii</name>
    <dbReference type="NCBI Taxonomy" id="5663"/>
    <lineage>
        <taxon>Eukaryota</taxon>
        <taxon>Discoba</taxon>
        <taxon>Euglenozoa</taxon>
        <taxon>Kinetoplastea</taxon>
        <taxon>Metakinetoplastina</taxon>
        <taxon>Trypanosomatida</taxon>
        <taxon>Trypanosomatidae</taxon>
        <taxon>Leishmaniinae</taxon>
        <taxon>Leishmania</taxon>
    </lineage>
</organism>
<dbReference type="KEGG" id="lenr:94167454"/>
<feature type="compositionally biased region" description="Basic and acidic residues" evidence="2">
    <location>
        <begin position="8"/>
        <end position="32"/>
    </location>
</feature>
<protein>
    <submittedName>
        <fullName evidence="3">Uncharacterized protein</fullName>
    </submittedName>
</protein>
<feature type="region of interest" description="Disordered" evidence="2">
    <location>
        <begin position="1009"/>
        <end position="1066"/>
    </location>
</feature>
<feature type="region of interest" description="Disordered" evidence="2">
    <location>
        <begin position="1227"/>
        <end position="1253"/>
    </location>
</feature>
<feature type="region of interest" description="Disordered" evidence="2">
    <location>
        <begin position="471"/>
        <end position="495"/>
    </location>
</feature>
<feature type="compositionally biased region" description="Polar residues" evidence="2">
    <location>
        <begin position="86"/>
        <end position="99"/>
    </location>
</feature>
<feature type="region of interest" description="Disordered" evidence="2">
    <location>
        <begin position="1"/>
        <end position="104"/>
    </location>
</feature>
<feature type="compositionally biased region" description="Polar residues" evidence="2">
    <location>
        <begin position="707"/>
        <end position="723"/>
    </location>
</feature>
<dbReference type="GeneID" id="94167454"/>
<evidence type="ECO:0000313" key="3">
    <source>
        <dbReference type="EMBL" id="KAG5465448.1"/>
    </source>
</evidence>
<proteinExistence type="predicted"/>
<accession>A0A836GWG0</accession>
<feature type="compositionally biased region" description="Low complexity" evidence="2">
    <location>
        <begin position="284"/>
        <end position="301"/>
    </location>
</feature>